<dbReference type="GO" id="GO:0015768">
    <property type="term" value="P:maltose transport"/>
    <property type="evidence" value="ECO:0007669"/>
    <property type="project" value="TreeGrafter"/>
</dbReference>
<dbReference type="PANTHER" id="PTHR30061">
    <property type="entry name" value="MALTOSE-BINDING PERIPLASMIC PROTEIN"/>
    <property type="match status" value="1"/>
</dbReference>
<dbReference type="GO" id="GO:0042956">
    <property type="term" value="P:maltodextrin transmembrane transport"/>
    <property type="evidence" value="ECO:0007669"/>
    <property type="project" value="TreeGrafter"/>
</dbReference>
<evidence type="ECO:0000256" key="3">
    <source>
        <dbReference type="ARBA" id="ARBA00022729"/>
    </source>
</evidence>
<dbReference type="InterPro" id="IPR006059">
    <property type="entry name" value="SBP"/>
</dbReference>
<dbReference type="AlphaFoldDB" id="A0A1G6PRE2"/>
<dbReference type="GO" id="GO:0055052">
    <property type="term" value="C:ATP-binding cassette (ABC) transporter complex, substrate-binding subunit-containing"/>
    <property type="evidence" value="ECO:0007669"/>
    <property type="project" value="TreeGrafter"/>
</dbReference>
<dbReference type="Pfam" id="PF01547">
    <property type="entry name" value="SBP_bac_1"/>
    <property type="match status" value="1"/>
</dbReference>
<protein>
    <submittedName>
        <fullName evidence="4">Multiple sugar transport system substrate-binding protein</fullName>
    </submittedName>
</protein>
<name>A0A1G6PRE2_9ACTN</name>
<reference evidence="5" key="1">
    <citation type="submission" date="2016-10" db="EMBL/GenBank/DDBJ databases">
        <authorList>
            <person name="Varghese N."/>
            <person name="Submissions S."/>
        </authorList>
    </citation>
    <scope>NUCLEOTIDE SEQUENCE [LARGE SCALE GENOMIC DNA]</scope>
    <source>
        <strain evidence="5">DSM 45421</strain>
    </source>
</reference>
<dbReference type="EMBL" id="FMZF01000003">
    <property type="protein sequence ID" value="SDC81925.1"/>
    <property type="molecule type" value="Genomic_DNA"/>
</dbReference>
<organism evidence="4 5">
    <name type="scientific">Geodermatophilus telluris</name>
    <dbReference type="NCBI Taxonomy" id="1190417"/>
    <lineage>
        <taxon>Bacteria</taxon>
        <taxon>Bacillati</taxon>
        <taxon>Actinomycetota</taxon>
        <taxon>Actinomycetes</taxon>
        <taxon>Geodermatophilales</taxon>
        <taxon>Geodermatophilaceae</taxon>
        <taxon>Geodermatophilus</taxon>
    </lineage>
</organism>
<evidence type="ECO:0000256" key="1">
    <source>
        <dbReference type="ARBA" id="ARBA00008520"/>
    </source>
</evidence>
<sequence length="417" mass="44228">MVSSTLAACGGGGGNSATPVLNWYINPDSGGQQTIADRCSEESGGAYRIAVSILPRESSAQREQLVRRLAANDASIDLISLDPPYIPEFAQAGFLAPVPSDLAERVTEGVVQSSIEGATWDDELVTVPFWANTQLLWYRKSVAEAAGLDMTQPVTWDQLVEAAQATDTILSAQGRRAESLTVWFNALIESAGGSVIAENSTDPDQIQLGLTDEAGVRAAEVMATVANSGVVGAAFSTASEDTSATQFESDDAGFMVNWPFVWSRALSAVEAGTLDQSVPDDYGWTIYPAVDEGTPAAPPYGGINLGVGAFSNHVDLAYQATECITSDENQAEYMITNGNPASSVAVYDDPDVQEAFPMADTIRDSLEAAAPRPQTPYYSEVSGGIQREYHPPSSVTPETGQRAQELIGEVLRGEQLL</sequence>
<dbReference type="SUPFAM" id="SSF53850">
    <property type="entry name" value="Periplasmic binding protein-like II"/>
    <property type="match status" value="1"/>
</dbReference>
<comment type="similarity">
    <text evidence="1">Belongs to the bacterial solute-binding protein 1 family.</text>
</comment>
<keyword evidence="4" id="KW-0762">Sugar transport</keyword>
<dbReference type="GO" id="GO:1901982">
    <property type="term" value="F:maltose binding"/>
    <property type="evidence" value="ECO:0007669"/>
    <property type="project" value="TreeGrafter"/>
</dbReference>
<keyword evidence="3" id="KW-0732">Signal</keyword>
<dbReference type="RefSeq" id="WP_091366344.1">
    <property type="nucleotide sequence ID" value="NZ_FMZF01000003.1"/>
</dbReference>
<keyword evidence="2" id="KW-0813">Transport</keyword>
<dbReference type="PANTHER" id="PTHR30061:SF50">
    <property type="entry name" value="MALTOSE_MALTODEXTRIN-BINDING PERIPLASMIC PROTEIN"/>
    <property type="match status" value="1"/>
</dbReference>
<keyword evidence="5" id="KW-1185">Reference proteome</keyword>
<proteinExistence type="inferred from homology"/>
<dbReference type="Proteomes" id="UP000199416">
    <property type="component" value="Unassembled WGS sequence"/>
</dbReference>
<dbReference type="OrthoDB" id="9770625at2"/>
<evidence type="ECO:0000256" key="2">
    <source>
        <dbReference type="ARBA" id="ARBA00022448"/>
    </source>
</evidence>
<evidence type="ECO:0000313" key="4">
    <source>
        <dbReference type="EMBL" id="SDC81925.1"/>
    </source>
</evidence>
<gene>
    <name evidence="4" type="ORF">SAMN05660690_2690</name>
</gene>
<accession>A0A1G6PRE2</accession>
<dbReference type="STRING" id="1190417.SAMN05660690_2690"/>
<evidence type="ECO:0000313" key="5">
    <source>
        <dbReference type="Proteomes" id="UP000199416"/>
    </source>
</evidence>
<dbReference type="Gene3D" id="3.40.190.10">
    <property type="entry name" value="Periplasmic binding protein-like II"/>
    <property type="match status" value="2"/>
</dbReference>